<evidence type="ECO:0000256" key="6">
    <source>
        <dbReference type="ARBA" id="ARBA00023034"/>
    </source>
</evidence>
<dbReference type="Proteomes" id="UP000299102">
    <property type="component" value="Unassembled WGS sequence"/>
</dbReference>
<protein>
    <submittedName>
        <fullName evidence="10">BET1 homolog</fullName>
    </submittedName>
</protein>
<dbReference type="CDD" id="cd15853">
    <property type="entry name" value="SNARE_Bet1"/>
    <property type="match status" value="1"/>
</dbReference>
<keyword evidence="3" id="KW-0812">Transmembrane</keyword>
<proteinExistence type="predicted"/>
<keyword evidence="11" id="KW-1185">Reference proteome</keyword>
<sequence>MRRAKDGYSYQPIPRVATEDAIENENERLAEQLSGKISTLKHMSIEIGNEVRYQDKILRGLDDDVDRSTGFLGNIDAARQWPPRGGEELIFSAKHENTAQYRPRITQVGRLSSDTAFLLIIRKTDIIVLMSSLNDAARPGVDSGWGPPSTTPEQPLESDFSLMGCFWAFSVVDRVIVASSRMRAFPSIRECVGRAPRASSVLDCISCVLGRRSSSVRVGAVVYQAPF</sequence>
<keyword evidence="4" id="KW-0653">Protein transport</keyword>
<dbReference type="OrthoDB" id="261831at2759"/>
<feature type="domain" description="T-SNARE coiled-coil homology" evidence="9">
    <location>
        <begin position="20"/>
        <end position="69"/>
    </location>
</feature>
<dbReference type="InterPro" id="IPR000727">
    <property type="entry name" value="T_SNARE_dom"/>
</dbReference>
<dbReference type="STRING" id="151549.A0A4C1U7N1"/>
<reference evidence="10 11" key="1">
    <citation type="journal article" date="2019" name="Commun. Biol.">
        <title>The bagworm genome reveals a unique fibroin gene that provides high tensile strength.</title>
        <authorList>
            <person name="Kono N."/>
            <person name="Nakamura H."/>
            <person name="Ohtoshi R."/>
            <person name="Tomita M."/>
            <person name="Numata K."/>
            <person name="Arakawa K."/>
        </authorList>
    </citation>
    <scope>NUCLEOTIDE SEQUENCE [LARGE SCALE GENOMIC DNA]</scope>
</reference>
<evidence type="ECO:0000256" key="2">
    <source>
        <dbReference type="ARBA" id="ARBA00022448"/>
    </source>
</evidence>
<keyword evidence="5" id="KW-1133">Transmembrane helix</keyword>
<organism evidence="10 11">
    <name type="scientific">Eumeta variegata</name>
    <name type="common">Bagworm moth</name>
    <name type="synonym">Eumeta japonica</name>
    <dbReference type="NCBI Taxonomy" id="151549"/>
    <lineage>
        <taxon>Eukaryota</taxon>
        <taxon>Metazoa</taxon>
        <taxon>Ecdysozoa</taxon>
        <taxon>Arthropoda</taxon>
        <taxon>Hexapoda</taxon>
        <taxon>Insecta</taxon>
        <taxon>Pterygota</taxon>
        <taxon>Neoptera</taxon>
        <taxon>Endopterygota</taxon>
        <taxon>Lepidoptera</taxon>
        <taxon>Glossata</taxon>
        <taxon>Ditrysia</taxon>
        <taxon>Tineoidea</taxon>
        <taxon>Psychidae</taxon>
        <taxon>Oiketicinae</taxon>
        <taxon>Eumeta</taxon>
    </lineage>
</organism>
<keyword evidence="7" id="KW-0472">Membrane</keyword>
<evidence type="ECO:0000256" key="3">
    <source>
        <dbReference type="ARBA" id="ARBA00022692"/>
    </source>
</evidence>
<evidence type="ECO:0000256" key="8">
    <source>
        <dbReference type="ARBA" id="ARBA00046280"/>
    </source>
</evidence>
<comment type="caution">
    <text evidence="10">The sequence shown here is derived from an EMBL/GenBank/DDBJ whole genome shotgun (WGS) entry which is preliminary data.</text>
</comment>
<evidence type="ECO:0000256" key="1">
    <source>
        <dbReference type="ARBA" id="ARBA00004394"/>
    </source>
</evidence>
<evidence type="ECO:0000259" key="9">
    <source>
        <dbReference type="PROSITE" id="PS50192"/>
    </source>
</evidence>
<dbReference type="InterPro" id="IPR039899">
    <property type="entry name" value="BET1_SNARE"/>
</dbReference>
<dbReference type="PANTHER" id="PTHR12791">
    <property type="entry name" value="GOLGI SNARE BET1-RELATED"/>
    <property type="match status" value="1"/>
</dbReference>
<evidence type="ECO:0000313" key="11">
    <source>
        <dbReference type="Proteomes" id="UP000299102"/>
    </source>
</evidence>
<name>A0A4C1U7N1_EUMVA</name>
<dbReference type="Gene3D" id="1.20.5.110">
    <property type="match status" value="1"/>
</dbReference>
<evidence type="ECO:0000256" key="7">
    <source>
        <dbReference type="ARBA" id="ARBA00023136"/>
    </source>
</evidence>
<dbReference type="GO" id="GO:0000139">
    <property type="term" value="C:Golgi membrane"/>
    <property type="evidence" value="ECO:0007669"/>
    <property type="project" value="UniProtKB-SubCell"/>
</dbReference>
<keyword evidence="2" id="KW-0813">Transport</keyword>
<gene>
    <name evidence="10" type="primary">BET1</name>
    <name evidence="10" type="ORF">EVAR_11908_1</name>
</gene>
<comment type="subcellular location">
    <subcellularLocation>
        <location evidence="8">Endomembrane system</location>
        <topology evidence="8">Single-pass type IV membrane protein</topology>
    </subcellularLocation>
    <subcellularLocation>
        <location evidence="1">Golgi apparatus membrane</location>
    </subcellularLocation>
</comment>
<dbReference type="SMART" id="SM00397">
    <property type="entry name" value="t_SNARE"/>
    <property type="match status" value="1"/>
</dbReference>
<evidence type="ECO:0000256" key="4">
    <source>
        <dbReference type="ARBA" id="ARBA00022927"/>
    </source>
</evidence>
<dbReference type="SUPFAM" id="SSF58038">
    <property type="entry name" value="SNARE fusion complex"/>
    <property type="match status" value="1"/>
</dbReference>
<accession>A0A4C1U7N1</accession>
<dbReference type="GO" id="GO:0015031">
    <property type="term" value="P:protein transport"/>
    <property type="evidence" value="ECO:0007669"/>
    <property type="project" value="UniProtKB-KW"/>
</dbReference>
<keyword evidence="6" id="KW-0333">Golgi apparatus</keyword>
<dbReference type="PROSITE" id="PS50192">
    <property type="entry name" value="T_SNARE"/>
    <property type="match status" value="1"/>
</dbReference>
<evidence type="ECO:0000256" key="5">
    <source>
        <dbReference type="ARBA" id="ARBA00022989"/>
    </source>
</evidence>
<dbReference type="EMBL" id="BGZK01000139">
    <property type="protein sequence ID" value="GBP22392.1"/>
    <property type="molecule type" value="Genomic_DNA"/>
</dbReference>
<dbReference type="AlphaFoldDB" id="A0A4C1U7N1"/>
<evidence type="ECO:0000313" key="10">
    <source>
        <dbReference type="EMBL" id="GBP22392.1"/>
    </source>
</evidence>